<organism evidence="1">
    <name type="scientific">Culex pipiens</name>
    <name type="common">House mosquito</name>
    <dbReference type="NCBI Taxonomy" id="7175"/>
    <lineage>
        <taxon>Eukaryota</taxon>
        <taxon>Metazoa</taxon>
        <taxon>Ecdysozoa</taxon>
        <taxon>Arthropoda</taxon>
        <taxon>Hexapoda</taxon>
        <taxon>Insecta</taxon>
        <taxon>Pterygota</taxon>
        <taxon>Neoptera</taxon>
        <taxon>Endopterygota</taxon>
        <taxon>Diptera</taxon>
        <taxon>Nematocera</taxon>
        <taxon>Culicoidea</taxon>
        <taxon>Culicidae</taxon>
        <taxon>Culicinae</taxon>
        <taxon>Culicini</taxon>
        <taxon>Culex</taxon>
        <taxon>Culex</taxon>
    </lineage>
</organism>
<name>A0A8D8FWT9_CULPI</name>
<dbReference type="EMBL" id="HBUE01102411">
    <property type="protein sequence ID" value="CAG6486015.1"/>
    <property type="molecule type" value="Transcribed_RNA"/>
</dbReference>
<dbReference type="AlphaFoldDB" id="A0A8D8FWT9"/>
<sequence>MLVSFPAAAVPSFPDFCAVATFPPAVALPSVAELMGATLAVAPPADGLRSFCGCFSFSSSDSEELTGEKMLFFFAFVDGAEEAAGLGPPPFFAIGGVILGGSLAPTPADLAAPLVMGADFG</sequence>
<accession>A0A8D8FWT9</accession>
<reference evidence="1" key="1">
    <citation type="submission" date="2021-05" db="EMBL/GenBank/DDBJ databases">
        <authorList>
            <person name="Alioto T."/>
            <person name="Alioto T."/>
            <person name="Gomez Garrido J."/>
        </authorList>
    </citation>
    <scope>NUCLEOTIDE SEQUENCE</scope>
</reference>
<evidence type="ECO:0000313" key="1">
    <source>
        <dbReference type="EMBL" id="CAG6486015.1"/>
    </source>
</evidence>
<protein>
    <submittedName>
        <fullName evidence="1">(northern house mosquito) hypothetical protein</fullName>
    </submittedName>
</protein>
<proteinExistence type="predicted"/>